<dbReference type="PROSITE" id="PS51257">
    <property type="entry name" value="PROKAR_LIPOPROTEIN"/>
    <property type="match status" value="1"/>
</dbReference>
<dbReference type="PANTHER" id="PTHR33840:SF1">
    <property type="entry name" value="TLE1 PHOSPHOLIPASE DOMAIN-CONTAINING PROTEIN"/>
    <property type="match status" value="1"/>
</dbReference>
<dbReference type="PANTHER" id="PTHR33840">
    <property type="match status" value="1"/>
</dbReference>
<comment type="caution">
    <text evidence="3">The sequence shown here is derived from an EMBL/GenBank/DDBJ whole genome shotgun (WGS) entry which is preliminary data.</text>
</comment>
<feature type="signal peptide" evidence="1">
    <location>
        <begin position="1"/>
        <end position="28"/>
    </location>
</feature>
<feature type="domain" description="T6SS Phospholipase effector Tle1-like catalytic" evidence="2">
    <location>
        <begin position="41"/>
        <end position="265"/>
    </location>
</feature>
<evidence type="ECO:0000313" key="4">
    <source>
        <dbReference type="Proteomes" id="UP000474565"/>
    </source>
</evidence>
<dbReference type="Proteomes" id="UP000474565">
    <property type="component" value="Unassembled WGS sequence"/>
</dbReference>
<evidence type="ECO:0000259" key="2">
    <source>
        <dbReference type="Pfam" id="PF09994"/>
    </source>
</evidence>
<reference evidence="3 4" key="1">
    <citation type="submission" date="2019-12" db="EMBL/GenBank/DDBJ databases">
        <title>Novel species isolated from a subtropical stream in China.</title>
        <authorList>
            <person name="Lu H."/>
        </authorList>
    </citation>
    <scope>NUCLEOTIDE SEQUENCE [LARGE SCALE GENOMIC DNA]</scope>
    <source>
        <strain evidence="3 4">FT50W</strain>
    </source>
</reference>
<proteinExistence type="predicted"/>
<protein>
    <recommendedName>
        <fullName evidence="2">T6SS Phospholipase effector Tle1-like catalytic domain-containing protein</fullName>
    </recommendedName>
</protein>
<feature type="chain" id="PRO_5026898792" description="T6SS Phospholipase effector Tle1-like catalytic domain-containing protein" evidence="1">
    <location>
        <begin position="29"/>
        <end position="340"/>
    </location>
</feature>
<keyword evidence="1" id="KW-0732">Signal</keyword>
<sequence length="340" mass="37548">MMKSIVQTVSALVLLCQLLSGCASTVNAESHLASANTTQARNIFVFMDGTANESASGTNVYRTFKLISQDDNTATASIYIEGVATAGASAQQVLEAALGYGMQPRILTGYQFITDNYRAGDKVFIFGFSRGAHEARALAGLLSYAGIPKASPGSGKKILSLVKSKDDDDYLQQWKTWKSGDRPLLADEIKRTLNLEVQGVEVNFLGLWDTVPGSSLKKFGKCKEEKNSTDGDRYKSGSYPPIHYIAHAVSVDEKRSKFRPILLCDAINPELTTMVPRCARRCRRRLQRCARIVRYLVELDARQSAQRLHAQNSQNSLHRQRAGRRALVDGGSIRQLQKRV</sequence>
<gene>
    <name evidence="3" type="ORF">GTP44_02870</name>
</gene>
<evidence type="ECO:0000256" key="1">
    <source>
        <dbReference type="SAM" id="SignalP"/>
    </source>
</evidence>
<dbReference type="Pfam" id="PF09994">
    <property type="entry name" value="T6SS_Tle1-like_cat"/>
    <property type="match status" value="1"/>
</dbReference>
<organism evidence="3 4">
    <name type="scientific">Duganella lactea</name>
    <dbReference type="NCBI Taxonomy" id="2692173"/>
    <lineage>
        <taxon>Bacteria</taxon>
        <taxon>Pseudomonadati</taxon>
        <taxon>Pseudomonadota</taxon>
        <taxon>Betaproteobacteria</taxon>
        <taxon>Burkholderiales</taxon>
        <taxon>Oxalobacteraceae</taxon>
        <taxon>Telluria group</taxon>
        <taxon>Duganella</taxon>
    </lineage>
</organism>
<name>A0A6L8MEN9_9BURK</name>
<dbReference type="AlphaFoldDB" id="A0A6L8MEN9"/>
<dbReference type="InterPro" id="IPR018712">
    <property type="entry name" value="Tle1-like_cat"/>
</dbReference>
<accession>A0A6L8MEN9</accession>
<evidence type="ECO:0000313" key="3">
    <source>
        <dbReference type="EMBL" id="MYM80904.1"/>
    </source>
</evidence>
<dbReference type="EMBL" id="WWCP01000002">
    <property type="protein sequence ID" value="MYM80904.1"/>
    <property type="molecule type" value="Genomic_DNA"/>
</dbReference>